<evidence type="ECO:0000313" key="2">
    <source>
        <dbReference type="Proteomes" id="UP001139534"/>
    </source>
</evidence>
<dbReference type="GO" id="GO:0005975">
    <property type="term" value="P:carbohydrate metabolic process"/>
    <property type="evidence" value="ECO:0007669"/>
    <property type="project" value="InterPro"/>
</dbReference>
<reference evidence="1" key="1">
    <citation type="submission" date="2022-04" db="EMBL/GenBank/DDBJ databases">
        <authorList>
            <person name="Seo M.-J."/>
        </authorList>
    </citation>
    <scope>NUCLEOTIDE SEQUENCE</scope>
    <source>
        <strain evidence="1">MBLB2552</strain>
    </source>
</reference>
<dbReference type="InterPro" id="IPR011330">
    <property type="entry name" value="Glyco_hydro/deAcase_b/a-brl"/>
</dbReference>
<organism evidence="1 2">
    <name type="scientific">Paenibacillus mellifer</name>
    <dbReference type="NCBI Taxonomy" id="2937794"/>
    <lineage>
        <taxon>Bacteria</taxon>
        <taxon>Bacillati</taxon>
        <taxon>Bacillota</taxon>
        <taxon>Bacilli</taxon>
        <taxon>Bacillales</taxon>
        <taxon>Paenibacillaceae</taxon>
        <taxon>Paenibacillus</taxon>
    </lineage>
</organism>
<dbReference type="RefSeq" id="WP_248551507.1">
    <property type="nucleotide sequence ID" value="NZ_JALPRK010000006.1"/>
</dbReference>
<dbReference type="Proteomes" id="UP001139534">
    <property type="component" value="Unassembled WGS sequence"/>
</dbReference>
<dbReference type="EMBL" id="JALPRK010000006">
    <property type="protein sequence ID" value="MCK8487304.1"/>
    <property type="molecule type" value="Genomic_DNA"/>
</dbReference>
<accession>A0A9X1XXT9</accession>
<dbReference type="CDD" id="cd10929">
    <property type="entry name" value="CE4_u5"/>
    <property type="match status" value="1"/>
</dbReference>
<sequence>MAKEAGILVISLDFELYWGVRDLYTKAEYGAKWLRERERIPDILELFREAGVHATWATVGLLFFADRRELLAGLPALKPGYVDNRLSPYGEIKTGAIGDGEAEDPYFYAPTLIEHIHRTPGQAIGSHTFSHFYCMEKGQTVDEFYSDLQAAVAAAEKRGIPLQSLVLPRNQLRRQYMRKLPELGFKTYRGNPRHSLYRAGYSVSDHWLRRALRLGDSYMNLTGHHTYPVDSISPKLPIDLPASFFFRTPPGPLRRLEPLRIKRIKDSMTHAARQGQVYHLWLHPYNAADDEMFRSLEAVVRHYRRLAEQYGMISLNMEELGERVLAGAGAKQAAKDTPIESAELAENWSLQAIIE</sequence>
<name>A0A9X1XXT9_9BACL</name>
<comment type="caution">
    <text evidence="1">The sequence shown here is derived from an EMBL/GenBank/DDBJ whole genome shotgun (WGS) entry which is preliminary data.</text>
</comment>
<keyword evidence="2" id="KW-1185">Reference proteome</keyword>
<dbReference type="Gene3D" id="3.20.20.370">
    <property type="entry name" value="Glycoside hydrolase/deacetylase"/>
    <property type="match status" value="1"/>
</dbReference>
<evidence type="ECO:0000313" key="1">
    <source>
        <dbReference type="EMBL" id="MCK8487304.1"/>
    </source>
</evidence>
<proteinExistence type="predicted"/>
<protein>
    <submittedName>
        <fullName evidence="1">Polysaccharide deacetylase</fullName>
    </submittedName>
</protein>
<dbReference type="SUPFAM" id="SSF88713">
    <property type="entry name" value="Glycoside hydrolase/deacetylase"/>
    <property type="match status" value="1"/>
</dbReference>
<gene>
    <name evidence="1" type="ORF">M0651_08985</name>
</gene>
<dbReference type="AlphaFoldDB" id="A0A9X1XXT9"/>